<sequence>METECQKERYSLTLVNGPSDKQSAKAYIANVDVNNDNTISQYLSFSGNDKNNLMTIKLA</sequence>
<dbReference type="OrthoDB" id="431602at2759"/>
<evidence type="ECO:0000313" key="1">
    <source>
        <dbReference type="EMBL" id="CAE7294225.1"/>
    </source>
</evidence>
<dbReference type="EMBL" id="CAJNJA010012334">
    <property type="protein sequence ID" value="CAE7294225.1"/>
    <property type="molecule type" value="Genomic_DNA"/>
</dbReference>
<dbReference type="AlphaFoldDB" id="A0A812N1N3"/>
<protein>
    <submittedName>
        <fullName evidence="1">Uncharacterized protein</fullName>
    </submittedName>
</protein>
<dbReference type="Proteomes" id="UP000601435">
    <property type="component" value="Unassembled WGS sequence"/>
</dbReference>
<accession>A0A812N1N3</accession>
<name>A0A812N1N3_9DINO</name>
<comment type="caution">
    <text evidence="1">The sequence shown here is derived from an EMBL/GenBank/DDBJ whole genome shotgun (WGS) entry which is preliminary data.</text>
</comment>
<reference evidence="1" key="1">
    <citation type="submission" date="2021-02" db="EMBL/GenBank/DDBJ databases">
        <authorList>
            <person name="Dougan E. K."/>
            <person name="Rhodes N."/>
            <person name="Thang M."/>
            <person name="Chan C."/>
        </authorList>
    </citation>
    <scope>NUCLEOTIDE SEQUENCE</scope>
</reference>
<feature type="non-terminal residue" evidence="1">
    <location>
        <position position="59"/>
    </location>
</feature>
<keyword evidence="2" id="KW-1185">Reference proteome</keyword>
<gene>
    <name evidence="1" type="ORF">SNEC2469_LOCUS7221</name>
</gene>
<proteinExistence type="predicted"/>
<evidence type="ECO:0000313" key="2">
    <source>
        <dbReference type="Proteomes" id="UP000601435"/>
    </source>
</evidence>
<organism evidence="1 2">
    <name type="scientific">Symbiodinium necroappetens</name>
    <dbReference type="NCBI Taxonomy" id="1628268"/>
    <lineage>
        <taxon>Eukaryota</taxon>
        <taxon>Sar</taxon>
        <taxon>Alveolata</taxon>
        <taxon>Dinophyceae</taxon>
        <taxon>Suessiales</taxon>
        <taxon>Symbiodiniaceae</taxon>
        <taxon>Symbiodinium</taxon>
    </lineage>
</organism>